<protein>
    <submittedName>
        <fullName evidence="2">Putative ovule protein</fullName>
    </submittedName>
</protein>
<reference evidence="2" key="1">
    <citation type="submission" date="2015-12" db="EMBL/GenBank/DDBJ databases">
        <title>Gene expression during late stages of embryo sac development: a critical building block for successful pollen-pistil interactions.</title>
        <authorList>
            <person name="Liu Y."/>
            <person name="Joly V."/>
            <person name="Sabar M."/>
            <person name="Matton D.P."/>
        </authorList>
    </citation>
    <scope>NUCLEOTIDE SEQUENCE</scope>
</reference>
<organism evidence="2">
    <name type="scientific">Solanum chacoense</name>
    <name type="common">Chaco potato</name>
    <dbReference type="NCBI Taxonomy" id="4108"/>
    <lineage>
        <taxon>Eukaryota</taxon>
        <taxon>Viridiplantae</taxon>
        <taxon>Streptophyta</taxon>
        <taxon>Embryophyta</taxon>
        <taxon>Tracheophyta</taxon>
        <taxon>Spermatophyta</taxon>
        <taxon>Magnoliopsida</taxon>
        <taxon>eudicotyledons</taxon>
        <taxon>Gunneridae</taxon>
        <taxon>Pentapetalae</taxon>
        <taxon>asterids</taxon>
        <taxon>lamiids</taxon>
        <taxon>Solanales</taxon>
        <taxon>Solanaceae</taxon>
        <taxon>Solanoideae</taxon>
        <taxon>Solaneae</taxon>
        <taxon>Solanum</taxon>
    </lineage>
</organism>
<evidence type="ECO:0000256" key="1">
    <source>
        <dbReference type="SAM" id="Phobius"/>
    </source>
</evidence>
<sequence>MPFLSQPFSESKTSKVQLFENKKNTGNWSRDTQIYNNYTLSVYCCILLPLGLSPLITILLEHRTGENWA</sequence>
<keyword evidence="1" id="KW-0472">Membrane</keyword>
<keyword evidence="1" id="KW-1133">Transmembrane helix</keyword>
<feature type="transmembrane region" description="Helical" evidence="1">
    <location>
        <begin position="40"/>
        <end position="60"/>
    </location>
</feature>
<proteinExistence type="predicted"/>
<keyword evidence="1" id="KW-0812">Transmembrane</keyword>
<accession>A0A0V0IF40</accession>
<evidence type="ECO:0000313" key="2">
    <source>
        <dbReference type="EMBL" id="JAP31229.1"/>
    </source>
</evidence>
<dbReference type="EMBL" id="GEDG01007262">
    <property type="protein sequence ID" value="JAP31229.1"/>
    <property type="molecule type" value="Transcribed_RNA"/>
</dbReference>
<name>A0A0V0IF40_SOLCH</name>
<dbReference type="AlphaFoldDB" id="A0A0V0IF40"/>